<dbReference type="RefSeq" id="XP_071916075.1">
    <property type="nucleotide sequence ID" value="XM_072059974.1"/>
</dbReference>
<dbReference type="Proteomes" id="UP001652660">
    <property type="component" value="Chromosome 7e"/>
</dbReference>
<organism evidence="8 9">
    <name type="scientific">Coffea arabica</name>
    <name type="common">Arabian coffee</name>
    <dbReference type="NCBI Taxonomy" id="13443"/>
    <lineage>
        <taxon>Eukaryota</taxon>
        <taxon>Viridiplantae</taxon>
        <taxon>Streptophyta</taxon>
        <taxon>Embryophyta</taxon>
        <taxon>Tracheophyta</taxon>
        <taxon>Spermatophyta</taxon>
        <taxon>Magnoliopsida</taxon>
        <taxon>eudicotyledons</taxon>
        <taxon>Gunneridae</taxon>
        <taxon>Pentapetalae</taxon>
        <taxon>asterids</taxon>
        <taxon>lamiids</taxon>
        <taxon>Gentianales</taxon>
        <taxon>Rubiaceae</taxon>
        <taxon>Ixoroideae</taxon>
        <taxon>Gardenieae complex</taxon>
        <taxon>Bertiereae - Coffeeae clade</taxon>
        <taxon>Coffeeae</taxon>
        <taxon>Coffea</taxon>
    </lineage>
</organism>
<evidence type="ECO:0000256" key="6">
    <source>
        <dbReference type="ARBA" id="ARBA00023136"/>
    </source>
</evidence>
<evidence type="ECO:0000256" key="7">
    <source>
        <dbReference type="ARBA" id="ARBA00035649"/>
    </source>
</evidence>
<comment type="subcellular location">
    <subcellularLocation>
        <location evidence="1">Plastid</location>
        <location evidence="1">Chloroplast thylakoid membrane</location>
    </subcellularLocation>
</comment>
<protein>
    <submittedName>
        <fullName evidence="9">PsbQ-like protein 3, chloroplastic</fullName>
    </submittedName>
</protein>
<comment type="similarity">
    <text evidence="7">Belongs to the PsbQ family.</text>
</comment>
<keyword evidence="2" id="KW-0150">Chloroplast</keyword>
<evidence type="ECO:0000313" key="8">
    <source>
        <dbReference type="Proteomes" id="UP001652660"/>
    </source>
</evidence>
<dbReference type="Gene3D" id="1.20.120.290">
    <property type="entry name" value="Oxygen-evolving enhancer protein 3 (PsbQ), four-helix up-down bundle"/>
    <property type="match status" value="1"/>
</dbReference>
<gene>
    <name evidence="9" type="primary">LOC140011219</name>
</gene>
<dbReference type="InterPro" id="IPR008797">
    <property type="entry name" value="PSII_PsbQ"/>
</dbReference>
<keyword evidence="4" id="KW-0809">Transit peptide</keyword>
<evidence type="ECO:0000256" key="5">
    <source>
        <dbReference type="ARBA" id="ARBA00023078"/>
    </source>
</evidence>
<evidence type="ECO:0000256" key="2">
    <source>
        <dbReference type="ARBA" id="ARBA00022528"/>
    </source>
</evidence>
<dbReference type="GeneID" id="140011219"/>
<keyword evidence="3" id="KW-0934">Plastid</keyword>
<dbReference type="InterPro" id="IPR054099">
    <property type="entry name" value="PSII_PsbQ_pln"/>
</dbReference>
<keyword evidence="8" id="KW-1185">Reference proteome</keyword>
<dbReference type="SUPFAM" id="SSF101112">
    <property type="entry name" value="Oxygen-evolving enhancer protein 3"/>
    <property type="match status" value="1"/>
</dbReference>
<name>A0ABM4V974_COFAR</name>
<evidence type="ECO:0000256" key="3">
    <source>
        <dbReference type="ARBA" id="ARBA00022640"/>
    </source>
</evidence>
<evidence type="ECO:0000256" key="1">
    <source>
        <dbReference type="ARBA" id="ARBA00004334"/>
    </source>
</evidence>
<dbReference type="PANTHER" id="PTHR33399:SF6">
    <property type="entry name" value="PSBQ-LIKE PROTEIN 3, CHLOROPLASTIC"/>
    <property type="match status" value="1"/>
</dbReference>
<dbReference type="PANTHER" id="PTHR33399">
    <property type="entry name" value="OXYGEN-EVOLVING ENHANCER PROTEIN 3-1, CHLOROPLASTIC"/>
    <property type="match status" value="1"/>
</dbReference>
<sequence>MALQRHITRRRATTNILAASVGVLAMEAISCQQTGTASGFDFGMTAPEQTLEEAESGIKGHAQSLIQVKELLEAESWNAAQRALRKCSAYLKQDIYTIIQAKPGSERPELRKLYSDLFNSVTRLDYAARDENVPRIWDCYGNVVSALSNILSRL</sequence>
<evidence type="ECO:0000256" key="4">
    <source>
        <dbReference type="ARBA" id="ARBA00022946"/>
    </source>
</evidence>
<dbReference type="InterPro" id="IPR023222">
    <property type="entry name" value="PsbQ-like_dom_sf"/>
</dbReference>
<keyword evidence="6" id="KW-0472">Membrane</keyword>
<proteinExistence type="inferred from homology"/>
<reference evidence="9" key="1">
    <citation type="submission" date="2025-08" db="UniProtKB">
        <authorList>
            <consortium name="RefSeq"/>
        </authorList>
    </citation>
    <scope>IDENTIFICATION</scope>
    <source>
        <tissue evidence="9">Leaves</tissue>
    </source>
</reference>
<evidence type="ECO:0000313" key="9">
    <source>
        <dbReference type="RefSeq" id="XP_071916075.1"/>
    </source>
</evidence>
<dbReference type="Pfam" id="PF05757">
    <property type="entry name" value="PsbQ"/>
    <property type="match status" value="1"/>
</dbReference>
<keyword evidence="5" id="KW-0793">Thylakoid</keyword>
<accession>A0ABM4V974</accession>